<dbReference type="GO" id="GO:0012505">
    <property type="term" value="C:endomembrane system"/>
    <property type="evidence" value="ECO:0007669"/>
    <property type="project" value="UniProtKB-SubCell"/>
</dbReference>
<evidence type="ECO:0000256" key="5">
    <source>
        <dbReference type="SAM" id="Phobius"/>
    </source>
</evidence>
<feature type="non-terminal residue" evidence="6">
    <location>
        <position position="1"/>
    </location>
</feature>
<gene>
    <name evidence="6" type="ORF">M407DRAFT_245821</name>
</gene>
<dbReference type="Proteomes" id="UP000054248">
    <property type="component" value="Unassembled WGS sequence"/>
</dbReference>
<proteinExistence type="predicted"/>
<evidence type="ECO:0000256" key="2">
    <source>
        <dbReference type="ARBA" id="ARBA00022692"/>
    </source>
</evidence>
<evidence type="ECO:0000313" key="7">
    <source>
        <dbReference type="Proteomes" id="UP000054248"/>
    </source>
</evidence>
<evidence type="ECO:0000256" key="1">
    <source>
        <dbReference type="ARBA" id="ARBA00004127"/>
    </source>
</evidence>
<dbReference type="InterPro" id="IPR006838">
    <property type="entry name" value="ADTRP_AIG1"/>
</dbReference>
<keyword evidence="7" id="KW-1185">Reference proteome</keyword>
<dbReference type="GO" id="GO:0016020">
    <property type="term" value="C:membrane"/>
    <property type="evidence" value="ECO:0007669"/>
    <property type="project" value="InterPro"/>
</dbReference>
<dbReference type="PANTHER" id="PTHR10989:SF16">
    <property type="entry name" value="AT02829P-RELATED"/>
    <property type="match status" value="1"/>
</dbReference>
<feature type="transmembrane region" description="Helical" evidence="5">
    <location>
        <begin position="5"/>
        <end position="23"/>
    </location>
</feature>
<dbReference type="HOGENOM" id="CLU_1735892_0_0_1"/>
<dbReference type="OrthoDB" id="1898221at2759"/>
<dbReference type="EMBL" id="KN823176">
    <property type="protein sequence ID" value="KIO20378.1"/>
    <property type="molecule type" value="Genomic_DNA"/>
</dbReference>
<dbReference type="AlphaFoldDB" id="A0A0C3KFX8"/>
<reference evidence="7" key="2">
    <citation type="submission" date="2015-01" db="EMBL/GenBank/DDBJ databases">
        <title>Evolutionary Origins and Diversification of the Mycorrhizal Mutualists.</title>
        <authorList>
            <consortium name="DOE Joint Genome Institute"/>
            <consortium name="Mycorrhizal Genomics Consortium"/>
            <person name="Kohler A."/>
            <person name="Kuo A."/>
            <person name="Nagy L.G."/>
            <person name="Floudas D."/>
            <person name="Copeland A."/>
            <person name="Barry K.W."/>
            <person name="Cichocki N."/>
            <person name="Veneault-Fourrey C."/>
            <person name="LaButti K."/>
            <person name="Lindquist E.A."/>
            <person name="Lipzen A."/>
            <person name="Lundell T."/>
            <person name="Morin E."/>
            <person name="Murat C."/>
            <person name="Riley R."/>
            <person name="Ohm R."/>
            <person name="Sun H."/>
            <person name="Tunlid A."/>
            <person name="Henrissat B."/>
            <person name="Grigoriev I.V."/>
            <person name="Hibbett D.S."/>
            <person name="Martin F."/>
        </authorList>
    </citation>
    <scope>NUCLEOTIDE SEQUENCE [LARGE SCALE GENOMIC DNA]</scope>
    <source>
        <strain evidence="7">MUT 4182</strain>
    </source>
</reference>
<comment type="subcellular location">
    <subcellularLocation>
        <location evidence="1">Endomembrane system</location>
        <topology evidence="1">Multi-pass membrane protein</topology>
    </subcellularLocation>
</comment>
<evidence type="ECO:0000313" key="6">
    <source>
        <dbReference type="EMBL" id="KIO20378.1"/>
    </source>
</evidence>
<dbReference type="Pfam" id="PF04750">
    <property type="entry name" value="Far-17a_AIG1"/>
    <property type="match status" value="1"/>
</dbReference>
<feature type="transmembrane region" description="Helical" evidence="5">
    <location>
        <begin position="116"/>
        <end position="134"/>
    </location>
</feature>
<protein>
    <submittedName>
        <fullName evidence="6">Uncharacterized protein</fullName>
    </submittedName>
</protein>
<feature type="transmembrane region" description="Helical" evidence="5">
    <location>
        <begin position="43"/>
        <end position="68"/>
    </location>
</feature>
<feature type="transmembrane region" description="Helical" evidence="5">
    <location>
        <begin position="80"/>
        <end position="96"/>
    </location>
</feature>
<keyword evidence="4 5" id="KW-0472">Membrane</keyword>
<evidence type="ECO:0000256" key="4">
    <source>
        <dbReference type="ARBA" id="ARBA00023136"/>
    </source>
</evidence>
<accession>A0A0C3KFX8</accession>
<dbReference type="PANTHER" id="PTHR10989">
    <property type="entry name" value="ANDROGEN-INDUCED PROTEIN 1-RELATED"/>
    <property type="match status" value="1"/>
</dbReference>
<keyword evidence="2 5" id="KW-0812">Transmembrane</keyword>
<name>A0A0C3KFX8_9AGAM</name>
<keyword evidence="3 5" id="KW-1133">Transmembrane helix</keyword>
<reference evidence="6 7" key="1">
    <citation type="submission" date="2014-04" db="EMBL/GenBank/DDBJ databases">
        <authorList>
            <consortium name="DOE Joint Genome Institute"/>
            <person name="Kuo A."/>
            <person name="Girlanda M."/>
            <person name="Perotto S."/>
            <person name="Kohler A."/>
            <person name="Nagy L.G."/>
            <person name="Floudas D."/>
            <person name="Copeland A."/>
            <person name="Barry K.W."/>
            <person name="Cichocki N."/>
            <person name="Veneault-Fourrey C."/>
            <person name="LaButti K."/>
            <person name="Lindquist E.A."/>
            <person name="Lipzen A."/>
            <person name="Lundell T."/>
            <person name="Morin E."/>
            <person name="Murat C."/>
            <person name="Sun H."/>
            <person name="Tunlid A."/>
            <person name="Henrissat B."/>
            <person name="Grigoriev I.V."/>
            <person name="Hibbett D.S."/>
            <person name="Martin F."/>
            <person name="Nordberg H.P."/>
            <person name="Cantor M.N."/>
            <person name="Hua S.X."/>
        </authorList>
    </citation>
    <scope>NUCLEOTIDE SEQUENCE [LARGE SCALE GENOMIC DNA]</scope>
    <source>
        <strain evidence="6 7">MUT 4182</strain>
    </source>
</reference>
<sequence>LKLEVVVAAIYWSLILFMPNLMVPTIQNPTTEPTSASPPLPALFFIPLPIDLALHLSPVLALLLHFFFLEAKYSLRWVNHWAPVVAAAFATWYSAFGEWCALENKAFPYPFLNVAFPIRLTIYATSTLIAISSFKGLNRVHKGKPLIPGVYGITSGMLEAKRE</sequence>
<organism evidence="6 7">
    <name type="scientific">Tulasnella calospora MUT 4182</name>
    <dbReference type="NCBI Taxonomy" id="1051891"/>
    <lineage>
        <taxon>Eukaryota</taxon>
        <taxon>Fungi</taxon>
        <taxon>Dikarya</taxon>
        <taxon>Basidiomycota</taxon>
        <taxon>Agaricomycotina</taxon>
        <taxon>Agaricomycetes</taxon>
        <taxon>Cantharellales</taxon>
        <taxon>Tulasnellaceae</taxon>
        <taxon>Tulasnella</taxon>
    </lineage>
</organism>
<evidence type="ECO:0000256" key="3">
    <source>
        <dbReference type="ARBA" id="ARBA00022989"/>
    </source>
</evidence>